<dbReference type="InterPro" id="IPR029068">
    <property type="entry name" value="Glyas_Bleomycin-R_OHBP_Dase"/>
</dbReference>
<evidence type="ECO:0000313" key="2">
    <source>
        <dbReference type="EMBL" id="ACS68550.1"/>
    </source>
</evidence>
<feature type="non-terminal residue" evidence="2">
    <location>
        <position position="1"/>
    </location>
</feature>
<dbReference type="InterPro" id="IPR004360">
    <property type="entry name" value="Glyas_Fos-R_dOase_dom"/>
</dbReference>
<sequence>LISNRPRSTVDWYAMVFGGEPEKYKNVPSMTVIRYGDMYLFVQGAAQAVASTQGRSVDHLGWRFKDFDATVKRLKGLGVKFLVEPTKSGDHMIAFIEGPDGVKIEVVEATGE</sequence>
<dbReference type="Gene3D" id="3.10.180.10">
    <property type="entry name" value="2,3-Dihydroxybiphenyl 1,2-Dioxygenase, domain 1"/>
    <property type="match status" value="1"/>
</dbReference>
<accession>C6G415</accession>
<reference evidence="2" key="1">
    <citation type="journal article" date="2010" name="FEMS Microbiol. Ecol.">
        <title>Novel lipolytic genes from the microbial metagenomic library of the South China Sea marine sediment.</title>
        <authorList>
            <person name="Hu Y."/>
            <person name="Fu C."/>
            <person name="Huang Y."/>
            <person name="Yin Y."/>
            <person name="Cheng G."/>
            <person name="Lei F."/>
            <person name="Lu N."/>
            <person name="Li J."/>
            <person name="Ashforth E.J."/>
            <person name="Zhang L."/>
            <person name="Zhu B."/>
        </authorList>
    </citation>
    <scope>NUCLEOTIDE SEQUENCE</scope>
</reference>
<dbReference type="EMBL" id="FJ483469">
    <property type="protein sequence ID" value="ACS68550.1"/>
    <property type="molecule type" value="Genomic_DNA"/>
</dbReference>
<dbReference type="InterPro" id="IPR037523">
    <property type="entry name" value="VOC_core"/>
</dbReference>
<evidence type="ECO:0000259" key="1">
    <source>
        <dbReference type="PROSITE" id="PS51819"/>
    </source>
</evidence>
<dbReference type="AlphaFoldDB" id="C6G415"/>
<dbReference type="SUPFAM" id="SSF54593">
    <property type="entry name" value="Glyoxalase/Bleomycin resistance protein/Dihydroxybiphenyl dioxygenase"/>
    <property type="match status" value="1"/>
</dbReference>
<name>C6G415_9BACT</name>
<feature type="domain" description="VOC" evidence="1">
    <location>
        <begin position="1"/>
        <end position="109"/>
    </location>
</feature>
<proteinExistence type="predicted"/>
<dbReference type="Pfam" id="PF00903">
    <property type="entry name" value="Glyoxalase"/>
    <property type="match status" value="1"/>
</dbReference>
<organism evidence="2">
    <name type="scientific">uncultured bacterium FLS18</name>
    <dbReference type="NCBI Taxonomy" id="654935"/>
    <lineage>
        <taxon>Bacteria</taxon>
        <taxon>environmental samples</taxon>
    </lineage>
</organism>
<protein>
    <submittedName>
        <fullName evidence="2">Putative glyoxalase</fullName>
    </submittedName>
</protein>
<dbReference type="PROSITE" id="PS51819">
    <property type="entry name" value="VOC"/>
    <property type="match status" value="1"/>
</dbReference>